<dbReference type="EMBL" id="JBHEZX010000002">
    <property type="protein sequence ID" value="MFC1408866.1"/>
    <property type="molecule type" value="Genomic_DNA"/>
</dbReference>
<organism evidence="1 2">
    <name type="scientific">Streptacidiphilus alkalitolerans</name>
    <dbReference type="NCBI Taxonomy" id="3342712"/>
    <lineage>
        <taxon>Bacteria</taxon>
        <taxon>Bacillati</taxon>
        <taxon>Actinomycetota</taxon>
        <taxon>Actinomycetes</taxon>
        <taxon>Kitasatosporales</taxon>
        <taxon>Streptomycetaceae</taxon>
        <taxon>Streptacidiphilus</taxon>
    </lineage>
</organism>
<proteinExistence type="predicted"/>
<evidence type="ECO:0000313" key="2">
    <source>
        <dbReference type="Proteomes" id="UP001592582"/>
    </source>
</evidence>
<protein>
    <submittedName>
        <fullName evidence="1">Uncharacterized protein</fullName>
    </submittedName>
</protein>
<comment type="caution">
    <text evidence="1">The sequence shown here is derived from an EMBL/GenBank/DDBJ whole genome shotgun (WGS) entry which is preliminary data.</text>
</comment>
<evidence type="ECO:0000313" key="1">
    <source>
        <dbReference type="EMBL" id="MFC1408866.1"/>
    </source>
</evidence>
<dbReference type="Proteomes" id="UP001592582">
    <property type="component" value="Unassembled WGS sequence"/>
</dbReference>
<keyword evidence="2" id="KW-1185">Reference proteome</keyword>
<gene>
    <name evidence="1" type="ORF">ACEZDG_06180</name>
</gene>
<accession>A0ABV6V557</accession>
<sequence length="58" mass="6143">MNSLLNTLGDLLGTVVDVTGKVTLAVFCGLLVLMAVAVPLYTLYAIVSSMRGRDETRA</sequence>
<name>A0ABV6V557_9ACTN</name>
<reference evidence="1 2" key="1">
    <citation type="submission" date="2024-09" db="EMBL/GenBank/DDBJ databases">
        <authorList>
            <person name="Lee S.D."/>
        </authorList>
    </citation>
    <scope>NUCLEOTIDE SEQUENCE [LARGE SCALE GENOMIC DNA]</scope>
    <source>
        <strain evidence="1 2">N1-1</strain>
    </source>
</reference>